<dbReference type="Proteomes" id="UP001180020">
    <property type="component" value="Unassembled WGS sequence"/>
</dbReference>
<proteinExistence type="predicted"/>
<gene>
    <name evidence="2" type="ORF">QJS10_CPB13g00964</name>
</gene>
<keyword evidence="3" id="KW-1185">Reference proteome</keyword>
<evidence type="ECO:0000313" key="3">
    <source>
        <dbReference type="Proteomes" id="UP001180020"/>
    </source>
</evidence>
<dbReference type="EMBL" id="JAUJYO010000013">
    <property type="protein sequence ID" value="KAK1300468.1"/>
    <property type="molecule type" value="Genomic_DNA"/>
</dbReference>
<evidence type="ECO:0000313" key="2">
    <source>
        <dbReference type="EMBL" id="KAK1300468.1"/>
    </source>
</evidence>
<evidence type="ECO:0000256" key="1">
    <source>
        <dbReference type="SAM" id="MobiDB-lite"/>
    </source>
</evidence>
<reference evidence="2" key="1">
    <citation type="journal article" date="2023" name="Nat. Commun.">
        <title>Diploid and tetraploid genomes of Acorus and the evolution of monocots.</title>
        <authorList>
            <person name="Ma L."/>
            <person name="Liu K.W."/>
            <person name="Li Z."/>
            <person name="Hsiao Y.Y."/>
            <person name="Qi Y."/>
            <person name="Fu T."/>
            <person name="Tang G.D."/>
            <person name="Zhang D."/>
            <person name="Sun W.H."/>
            <person name="Liu D.K."/>
            <person name="Li Y."/>
            <person name="Chen G.Z."/>
            <person name="Liu X.D."/>
            <person name="Liao X.Y."/>
            <person name="Jiang Y.T."/>
            <person name="Yu X."/>
            <person name="Hao Y."/>
            <person name="Huang J."/>
            <person name="Zhao X.W."/>
            <person name="Ke S."/>
            <person name="Chen Y.Y."/>
            <person name="Wu W.L."/>
            <person name="Hsu J.L."/>
            <person name="Lin Y.F."/>
            <person name="Huang M.D."/>
            <person name="Li C.Y."/>
            <person name="Huang L."/>
            <person name="Wang Z.W."/>
            <person name="Zhao X."/>
            <person name="Zhong W.Y."/>
            <person name="Peng D.H."/>
            <person name="Ahmad S."/>
            <person name="Lan S."/>
            <person name="Zhang J.S."/>
            <person name="Tsai W.C."/>
            <person name="Van de Peer Y."/>
            <person name="Liu Z.J."/>
        </authorList>
    </citation>
    <scope>NUCLEOTIDE SEQUENCE</scope>
    <source>
        <strain evidence="2">CP</strain>
    </source>
</reference>
<sequence length="114" mass="12981">MSPKPRIPQTASTLRRQSKRLTKDVLSTIVIPYIQEVALSSQNVEVELQEEDEREKVEVEVDSDIDEGSMKGPFPGGPETNELLIDYRHYVAYRIWNGKLNKVYDVDQSNIGTS</sequence>
<reference evidence="2" key="2">
    <citation type="submission" date="2023-06" db="EMBL/GenBank/DDBJ databases">
        <authorList>
            <person name="Ma L."/>
            <person name="Liu K.-W."/>
            <person name="Li Z."/>
            <person name="Hsiao Y.-Y."/>
            <person name="Qi Y."/>
            <person name="Fu T."/>
            <person name="Tang G."/>
            <person name="Zhang D."/>
            <person name="Sun W.-H."/>
            <person name="Liu D.-K."/>
            <person name="Li Y."/>
            <person name="Chen G.-Z."/>
            <person name="Liu X.-D."/>
            <person name="Liao X.-Y."/>
            <person name="Jiang Y.-T."/>
            <person name="Yu X."/>
            <person name="Hao Y."/>
            <person name="Huang J."/>
            <person name="Zhao X.-W."/>
            <person name="Ke S."/>
            <person name="Chen Y.-Y."/>
            <person name="Wu W.-L."/>
            <person name="Hsu J.-L."/>
            <person name="Lin Y.-F."/>
            <person name="Huang M.-D."/>
            <person name="Li C.-Y."/>
            <person name="Huang L."/>
            <person name="Wang Z.-W."/>
            <person name="Zhao X."/>
            <person name="Zhong W.-Y."/>
            <person name="Peng D.-H."/>
            <person name="Ahmad S."/>
            <person name="Lan S."/>
            <person name="Zhang J.-S."/>
            <person name="Tsai W.-C."/>
            <person name="Van De Peer Y."/>
            <person name="Liu Z.-J."/>
        </authorList>
    </citation>
    <scope>NUCLEOTIDE SEQUENCE</scope>
    <source>
        <strain evidence="2">CP</strain>
        <tissue evidence="2">Leaves</tissue>
    </source>
</reference>
<organism evidence="2 3">
    <name type="scientific">Acorus calamus</name>
    <name type="common">Sweet flag</name>
    <dbReference type="NCBI Taxonomy" id="4465"/>
    <lineage>
        <taxon>Eukaryota</taxon>
        <taxon>Viridiplantae</taxon>
        <taxon>Streptophyta</taxon>
        <taxon>Embryophyta</taxon>
        <taxon>Tracheophyta</taxon>
        <taxon>Spermatophyta</taxon>
        <taxon>Magnoliopsida</taxon>
        <taxon>Liliopsida</taxon>
        <taxon>Acoraceae</taxon>
        <taxon>Acorus</taxon>
    </lineage>
</organism>
<dbReference type="AlphaFoldDB" id="A0AAV9DIW0"/>
<protein>
    <submittedName>
        <fullName evidence="2">Uncharacterized protein</fullName>
    </submittedName>
</protein>
<feature type="region of interest" description="Disordered" evidence="1">
    <location>
        <begin position="49"/>
        <end position="78"/>
    </location>
</feature>
<accession>A0AAV9DIW0</accession>
<comment type="caution">
    <text evidence="2">The sequence shown here is derived from an EMBL/GenBank/DDBJ whole genome shotgun (WGS) entry which is preliminary data.</text>
</comment>
<name>A0AAV9DIW0_ACOCL</name>